<reference evidence="6 7" key="1">
    <citation type="journal article" date="2011" name="J. Bacteriol.">
        <title>Draft genome sequence of Sporolactobacillus inulinus strain CASD, an efficient D-lactic acid-producing bacterium with high-concentration lactate tolerance capability.</title>
        <authorList>
            <person name="Yu B."/>
            <person name="Su F."/>
            <person name="Wang L."/>
            <person name="Xu K."/>
            <person name="Zhao B."/>
            <person name="Xu P."/>
        </authorList>
    </citation>
    <scope>NUCLEOTIDE SEQUENCE [LARGE SCALE GENOMIC DNA]</scope>
    <source>
        <strain evidence="6 7">CASD</strain>
    </source>
</reference>
<comment type="similarity">
    <text evidence="5">Belongs to the CsrA/RsmA family.</text>
</comment>
<dbReference type="GO" id="GO:0005829">
    <property type="term" value="C:cytosol"/>
    <property type="evidence" value="ECO:0007669"/>
    <property type="project" value="TreeGrafter"/>
</dbReference>
<sequence length="79" mass="8651">MLILTRKQGESIRIGDDIEVNIVSVSGDQVKLGITAPRSIDVNRSEIYEAILNENSNAVHGGLSEDVLNAMKAMKKKKQ</sequence>
<dbReference type="GO" id="GO:0048027">
    <property type="term" value="F:mRNA 5'-UTR binding"/>
    <property type="evidence" value="ECO:0007669"/>
    <property type="project" value="UniProtKB-UniRule"/>
</dbReference>
<comment type="caution">
    <text evidence="6">The sequence shown here is derived from an EMBL/GenBank/DDBJ whole genome shotgun (WGS) entry which is preliminary data.</text>
</comment>
<dbReference type="EMBL" id="AFVQ02000038">
    <property type="protein sequence ID" value="KLI03436.1"/>
    <property type="molecule type" value="Genomic_DNA"/>
</dbReference>
<dbReference type="GO" id="GO:0045947">
    <property type="term" value="P:negative regulation of translational initiation"/>
    <property type="evidence" value="ECO:0007669"/>
    <property type="project" value="UniProtKB-UniRule"/>
</dbReference>
<comment type="subunit">
    <text evidence="5">Homodimer; the beta-strands of each monomer intercalate to form a hydrophobic core, while the alpha-helices form wings that extend away from the core.</text>
</comment>
<dbReference type="Proteomes" id="UP000035553">
    <property type="component" value="Unassembled WGS sequence"/>
</dbReference>
<dbReference type="AlphaFoldDB" id="A0A0U1QRY3"/>
<dbReference type="GO" id="GO:0044781">
    <property type="term" value="P:bacterial-type flagellum organization"/>
    <property type="evidence" value="ECO:0007669"/>
    <property type="project" value="UniProtKB-KW"/>
</dbReference>
<keyword evidence="4 5" id="KW-0694">RNA-binding</keyword>
<name>A0A0U1QRY3_9BACL</name>
<dbReference type="OrthoDB" id="9809061at2"/>
<protein>
    <recommendedName>
        <fullName evidence="5">Translational regulator CsrA</fullName>
    </recommendedName>
</protein>
<keyword evidence="2 5" id="KW-0678">Repressor</keyword>
<dbReference type="NCBIfam" id="NF002469">
    <property type="entry name" value="PRK01712.1"/>
    <property type="match status" value="1"/>
</dbReference>
<dbReference type="PANTHER" id="PTHR34984:SF1">
    <property type="entry name" value="CARBON STORAGE REGULATOR"/>
    <property type="match status" value="1"/>
</dbReference>
<dbReference type="GO" id="GO:1902208">
    <property type="term" value="P:regulation of bacterial-type flagellum assembly"/>
    <property type="evidence" value="ECO:0007669"/>
    <property type="project" value="UniProtKB-UniRule"/>
</dbReference>
<keyword evidence="7" id="KW-1185">Reference proteome</keyword>
<comment type="function">
    <text evidence="5">A translational regulator that binds mRNA to regulate translation initiation and/or mRNA stability. Usually binds in the 5'-UTR at or near the Shine-Dalgarno sequence preventing ribosome-binding, thus repressing translation. Its main target seems to be the major flagellin gene, while its function is anatagonized by FliW.</text>
</comment>
<evidence type="ECO:0000256" key="5">
    <source>
        <dbReference type="HAMAP-Rule" id="MF_00167"/>
    </source>
</evidence>
<evidence type="ECO:0000256" key="1">
    <source>
        <dbReference type="ARBA" id="ARBA00022490"/>
    </source>
</evidence>
<evidence type="ECO:0000313" key="7">
    <source>
        <dbReference type="Proteomes" id="UP000035553"/>
    </source>
</evidence>
<evidence type="ECO:0000256" key="4">
    <source>
        <dbReference type="ARBA" id="ARBA00022884"/>
    </source>
</evidence>
<gene>
    <name evidence="5" type="primary">csrA</name>
    <name evidence="6" type="ORF">SINU_02830</name>
</gene>
<dbReference type="FunFam" id="2.60.40.4380:FF:000002">
    <property type="entry name" value="Translational regulator CsrA"/>
    <property type="match status" value="1"/>
</dbReference>
<keyword evidence="1 5" id="KW-0963">Cytoplasm</keyword>
<dbReference type="Gene3D" id="2.60.40.4380">
    <property type="entry name" value="Translational regulator CsrA"/>
    <property type="match status" value="1"/>
</dbReference>
<keyword evidence="5" id="KW-1005">Bacterial flagellum biogenesis</keyword>
<keyword evidence="3 5" id="KW-0810">Translation regulation</keyword>
<dbReference type="GO" id="GO:0006109">
    <property type="term" value="P:regulation of carbohydrate metabolic process"/>
    <property type="evidence" value="ECO:0007669"/>
    <property type="project" value="InterPro"/>
</dbReference>
<accession>A0A0U1QRY3</accession>
<dbReference type="SUPFAM" id="SSF117130">
    <property type="entry name" value="CsrA-like"/>
    <property type="match status" value="1"/>
</dbReference>
<evidence type="ECO:0000256" key="2">
    <source>
        <dbReference type="ARBA" id="ARBA00022491"/>
    </source>
</evidence>
<dbReference type="InterPro" id="IPR003751">
    <property type="entry name" value="CsrA"/>
</dbReference>
<evidence type="ECO:0000256" key="3">
    <source>
        <dbReference type="ARBA" id="ARBA00022845"/>
    </source>
</evidence>
<dbReference type="HAMAP" id="MF_00167">
    <property type="entry name" value="CsrA"/>
    <property type="match status" value="1"/>
</dbReference>
<evidence type="ECO:0000313" key="6">
    <source>
        <dbReference type="EMBL" id="KLI03436.1"/>
    </source>
</evidence>
<proteinExistence type="inferred from homology"/>
<dbReference type="PANTHER" id="PTHR34984">
    <property type="entry name" value="CARBON STORAGE REGULATOR"/>
    <property type="match status" value="1"/>
</dbReference>
<comment type="subcellular location">
    <subcellularLocation>
        <location evidence="5">Cytoplasm</location>
    </subcellularLocation>
</comment>
<dbReference type="Pfam" id="PF02599">
    <property type="entry name" value="CsrA"/>
    <property type="match status" value="1"/>
</dbReference>
<dbReference type="GO" id="GO:0006402">
    <property type="term" value="P:mRNA catabolic process"/>
    <property type="evidence" value="ECO:0007669"/>
    <property type="project" value="InterPro"/>
</dbReference>
<dbReference type="NCBIfam" id="TIGR00202">
    <property type="entry name" value="csrA"/>
    <property type="match status" value="1"/>
</dbReference>
<dbReference type="STRING" id="1069536.SINU_02830"/>
<organism evidence="6 7">
    <name type="scientific">Sporolactobacillus inulinus CASD</name>
    <dbReference type="NCBI Taxonomy" id="1069536"/>
    <lineage>
        <taxon>Bacteria</taxon>
        <taxon>Bacillati</taxon>
        <taxon>Bacillota</taxon>
        <taxon>Bacilli</taxon>
        <taxon>Bacillales</taxon>
        <taxon>Sporolactobacillaceae</taxon>
        <taxon>Sporolactobacillus</taxon>
    </lineage>
</organism>
<dbReference type="RefSeq" id="WP_010025282.1">
    <property type="nucleotide sequence ID" value="NZ_AFVQ02000038.1"/>
</dbReference>
<dbReference type="InterPro" id="IPR036107">
    <property type="entry name" value="CsrA_sf"/>
</dbReference>